<name>A0A6H1ZL40_9ZZZZ</name>
<dbReference type="EMBL" id="MT144074">
    <property type="protein sequence ID" value="QJA48179.1"/>
    <property type="molecule type" value="Genomic_DNA"/>
</dbReference>
<gene>
    <name evidence="1" type="ORF">TM448A00845_0017</name>
</gene>
<organism evidence="1">
    <name type="scientific">viral metagenome</name>
    <dbReference type="NCBI Taxonomy" id="1070528"/>
    <lineage>
        <taxon>unclassified sequences</taxon>
        <taxon>metagenomes</taxon>
        <taxon>organismal metagenomes</taxon>
    </lineage>
</organism>
<proteinExistence type="predicted"/>
<accession>A0A6H1ZL40</accession>
<reference evidence="1" key="1">
    <citation type="submission" date="2020-03" db="EMBL/GenBank/DDBJ databases">
        <title>The deep terrestrial virosphere.</title>
        <authorList>
            <person name="Holmfeldt K."/>
            <person name="Nilsson E."/>
            <person name="Simone D."/>
            <person name="Lopez-Fernandez M."/>
            <person name="Wu X."/>
            <person name="de Brujin I."/>
            <person name="Lundin D."/>
            <person name="Andersson A."/>
            <person name="Bertilsson S."/>
            <person name="Dopson M."/>
        </authorList>
    </citation>
    <scope>NUCLEOTIDE SEQUENCE</scope>
    <source>
        <strain evidence="1">TM448A00845</strain>
    </source>
</reference>
<protein>
    <submittedName>
        <fullName evidence="1">Uncharacterized protein</fullName>
    </submittedName>
</protein>
<dbReference type="AlphaFoldDB" id="A0A6H1ZL40"/>
<evidence type="ECO:0000313" key="1">
    <source>
        <dbReference type="EMBL" id="QJA48179.1"/>
    </source>
</evidence>
<sequence>MERTKKRRAGEQFLTGDEIKIHCIERHAAIQDNFTAENKHLRELIEKDLAHGKERFDKIDDTIEKMPAKIIQLLRANGFAGSLK</sequence>